<name>A0A232FJS1_9HYME</name>
<proteinExistence type="inferred from homology"/>
<dbReference type="PIRSF" id="PIRSF011789">
    <property type="entry name" value="tRNA_splic_SEN2"/>
    <property type="match status" value="1"/>
</dbReference>
<dbReference type="Proteomes" id="UP000215335">
    <property type="component" value="Unassembled WGS sequence"/>
</dbReference>
<dbReference type="GO" id="GO:0000213">
    <property type="term" value="F:tRNA-intron lyase activity"/>
    <property type="evidence" value="ECO:0007669"/>
    <property type="project" value="UniProtKB-UniRule"/>
</dbReference>
<evidence type="ECO:0000256" key="5">
    <source>
        <dbReference type="PIRSR" id="PIRSR011789-1"/>
    </source>
</evidence>
<keyword evidence="9" id="KW-1185">Reference proteome</keyword>
<comment type="caution">
    <text evidence="8">The sequence shown here is derived from an EMBL/GenBank/DDBJ whole genome shotgun (WGS) entry which is preliminary data.</text>
</comment>
<dbReference type="AlphaFoldDB" id="A0A232FJS1"/>
<dbReference type="SUPFAM" id="SSF53032">
    <property type="entry name" value="tRNA-intron endonuclease catalytic domain-like"/>
    <property type="match status" value="1"/>
</dbReference>
<keyword evidence="3 4" id="KW-0456">Lyase</keyword>
<dbReference type="InterPro" id="IPR016589">
    <property type="entry name" value="tRNA_splic_SEN2"/>
</dbReference>
<evidence type="ECO:0000256" key="4">
    <source>
        <dbReference type="PIRNR" id="PIRNR011789"/>
    </source>
</evidence>
<dbReference type="InterPro" id="IPR006676">
    <property type="entry name" value="tRNA_splic"/>
</dbReference>
<protein>
    <recommendedName>
        <fullName evidence="4">tRNA-splicing endonuclease subunit Sen2</fullName>
        <ecNumber evidence="4">4.6.1.16</ecNumber>
    </recommendedName>
</protein>
<feature type="region of interest" description="Disordered" evidence="6">
    <location>
        <begin position="108"/>
        <end position="135"/>
    </location>
</feature>
<keyword evidence="2 4" id="KW-0819">tRNA processing</keyword>
<comment type="similarity">
    <text evidence="1 4">Belongs to the tRNA-intron endonuclease family.</text>
</comment>
<dbReference type="InterPro" id="IPR006677">
    <property type="entry name" value="tRNA_intron_Endonuc_cat-like"/>
</dbReference>
<accession>A0A232FJS1</accession>
<reference evidence="8 9" key="1">
    <citation type="journal article" date="2017" name="Curr. Biol.">
        <title>The Evolution of Venom by Co-option of Single-Copy Genes.</title>
        <authorList>
            <person name="Martinson E.O."/>
            <person name="Mrinalini"/>
            <person name="Kelkar Y.D."/>
            <person name="Chang C.H."/>
            <person name="Werren J.H."/>
        </authorList>
    </citation>
    <scope>NUCLEOTIDE SEQUENCE [LARGE SCALE GENOMIC DNA]</scope>
    <source>
        <strain evidence="8 9">Alberta</strain>
        <tissue evidence="8">Whole body</tissue>
    </source>
</reference>
<organism evidence="8 9">
    <name type="scientific">Trichomalopsis sarcophagae</name>
    <dbReference type="NCBI Taxonomy" id="543379"/>
    <lineage>
        <taxon>Eukaryota</taxon>
        <taxon>Metazoa</taxon>
        <taxon>Ecdysozoa</taxon>
        <taxon>Arthropoda</taxon>
        <taxon>Hexapoda</taxon>
        <taxon>Insecta</taxon>
        <taxon>Pterygota</taxon>
        <taxon>Neoptera</taxon>
        <taxon>Endopterygota</taxon>
        <taxon>Hymenoptera</taxon>
        <taxon>Apocrita</taxon>
        <taxon>Proctotrupomorpha</taxon>
        <taxon>Chalcidoidea</taxon>
        <taxon>Pteromalidae</taxon>
        <taxon>Pteromalinae</taxon>
        <taxon>Trichomalopsis</taxon>
    </lineage>
</organism>
<dbReference type="GO" id="GO:0003676">
    <property type="term" value="F:nucleic acid binding"/>
    <property type="evidence" value="ECO:0007669"/>
    <property type="project" value="InterPro"/>
</dbReference>
<dbReference type="EC" id="4.6.1.16" evidence="4"/>
<dbReference type="Pfam" id="PF01974">
    <property type="entry name" value="tRNA_int_endo"/>
    <property type="match status" value="1"/>
</dbReference>
<feature type="active site" evidence="5">
    <location>
        <position position="357"/>
    </location>
</feature>
<gene>
    <name evidence="8" type="ORF">TSAR_001892</name>
</gene>
<sequence>MMELREPKRKKGGGRLVPKSSLPLVFGNKGEITKFHANLTALGSCIADPTEMEIVYKMGCFGKGSLSRSHPQFGRSKFGVPPVIRTRQWQRRQNWISEVQKLSIESFLDDDKNETDQSKNEENISQDGEDRSIDNQDLNNSVETIESNCGSSTVPDGECPVNQGKLASDIEVVGGGVNSIQTNGRTSQTNMEVDEVVLDSTEEEDVSEVSVDTYNLDNFDKTDLFNKDVNDEFHKDVRSMEGTVLVLPDSDSDTENYLTDIKPEIKHENFPVRETLHLTFEETFFLMYGLGCLGVIDFDGKFLSISETWEYFCKEQKSFLQKYVAYHYFRSKGWVVKTGLKYGGDYLLYKEGPAFYHSSYIVIIDVLDAVTLKRIESKVNRNMMWNKFIGLERLAETVKKEVLIAQVLWPSTVPLDTVPTSPDVLSQFTVREVLWRRWKITQETGSNDGYTCDASCEYDEYYESDYSS</sequence>
<feature type="compositionally biased region" description="Basic and acidic residues" evidence="6">
    <location>
        <begin position="114"/>
        <end position="134"/>
    </location>
</feature>
<evidence type="ECO:0000256" key="2">
    <source>
        <dbReference type="ARBA" id="ARBA00022694"/>
    </source>
</evidence>
<dbReference type="GO" id="GO:0000379">
    <property type="term" value="P:tRNA-type intron splice site recognition and cleavage"/>
    <property type="evidence" value="ECO:0007669"/>
    <property type="project" value="TreeGrafter"/>
</dbReference>
<dbReference type="InterPro" id="IPR011856">
    <property type="entry name" value="tRNA_endonuc-like_dom_sf"/>
</dbReference>
<dbReference type="EMBL" id="NNAY01000105">
    <property type="protein sequence ID" value="OXU30925.1"/>
    <property type="molecule type" value="Genomic_DNA"/>
</dbReference>
<evidence type="ECO:0000313" key="8">
    <source>
        <dbReference type="EMBL" id="OXU30925.1"/>
    </source>
</evidence>
<evidence type="ECO:0000259" key="7">
    <source>
        <dbReference type="Pfam" id="PF01974"/>
    </source>
</evidence>
<evidence type="ECO:0000256" key="1">
    <source>
        <dbReference type="ARBA" id="ARBA00008078"/>
    </source>
</evidence>
<dbReference type="NCBIfam" id="TIGR00324">
    <property type="entry name" value="endA"/>
    <property type="match status" value="1"/>
</dbReference>
<feature type="active site" evidence="5">
    <location>
        <position position="400"/>
    </location>
</feature>
<comment type="function">
    <text evidence="4">Constitutes one of the two catalytic subunit of the tRNA-splicing endonuclease complex, a complex responsible for identification and cleavage of the splice sites in pre-tRNA. It cleaves pre-tRNA at the 5'- and 3'-splice sites to release the intron. The products are an intron and two tRNA half-molecules bearing 2',3'-cyclic phosphate and 5'-OH termini. There are no conserved sequences at the splice sites, but the intron is invariably located at the same site in the gene, placing the splice sites an invariant distance from the constant structural features of the tRNA body.</text>
</comment>
<evidence type="ECO:0000256" key="3">
    <source>
        <dbReference type="ARBA" id="ARBA00023239"/>
    </source>
</evidence>
<dbReference type="Gene3D" id="3.40.1350.10">
    <property type="match status" value="1"/>
</dbReference>
<dbReference type="InterPro" id="IPR036167">
    <property type="entry name" value="tRNA_intron_Endo_cat-like_sf"/>
</dbReference>
<dbReference type="CDD" id="cd22363">
    <property type="entry name" value="tRNA-intron_lyase_C"/>
    <property type="match status" value="1"/>
</dbReference>
<feature type="domain" description="tRNA intron endonuclease catalytic" evidence="7">
    <location>
        <begin position="319"/>
        <end position="407"/>
    </location>
</feature>
<dbReference type="PANTHER" id="PTHR21227">
    <property type="entry name" value="TRNA-SPLICING ENDONUCLEASE SUBUNIT SEN2"/>
    <property type="match status" value="1"/>
</dbReference>
<dbReference type="PANTHER" id="PTHR21227:SF0">
    <property type="entry name" value="TRNA-SPLICING ENDONUCLEASE SUBUNIT SEN2"/>
    <property type="match status" value="1"/>
</dbReference>
<dbReference type="GO" id="GO:0005737">
    <property type="term" value="C:cytoplasm"/>
    <property type="evidence" value="ECO:0007669"/>
    <property type="project" value="TreeGrafter"/>
</dbReference>
<evidence type="ECO:0000313" key="9">
    <source>
        <dbReference type="Proteomes" id="UP000215335"/>
    </source>
</evidence>
<dbReference type="OrthoDB" id="10249562at2759"/>
<dbReference type="STRING" id="543379.A0A232FJS1"/>
<dbReference type="GO" id="GO:0000214">
    <property type="term" value="C:tRNA-intron endonuclease complex"/>
    <property type="evidence" value="ECO:0007669"/>
    <property type="project" value="UniProtKB-UniRule"/>
</dbReference>
<feature type="active site" evidence="5">
    <location>
        <position position="349"/>
    </location>
</feature>
<evidence type="ECO:0000256" key="6">
    <source>
        <dbReference type="SAM" id="MobiDB-lite"/>
    </source>
</evidence>